<evidence type="ECO:0000313" key="2">
    <source>
        <dbReference type="Proteomes" id="UP000184609"/>
    </source>
</evidence>
<dbReference type="Proteomes" id="UP000184609">
    <property type="component" value="Unassembled WGS sequence"/>
</dbReference>
<dbReference type="RefSeq" id="WP_073573017.1">
    <property type="nucleotide sequence ID" value="NZ_FRXN01000005.1"/>
</dbReference>
<dbReference type="EMBL" id="FRXN01000005">
    <property type="protein sequence ID" value="SHO64376.1"/>
    <property type="molecule type" value="Genomic_DNA"/>
</dbReference>
<organism evidence="1 2">
    <name type="scientific">Algoriphagus zhangzhouensis</name>
    <dbReference type="NCBI Taxonomy" id="1073327"/>
    <lineage>
        <taxon>Bacteria</taxon>
        <taxon>Pseudomonadati</taxon>
        <taxon>Bacteroidota</taxon>
        <taxon>Cytophagia</taxon>
        <taxon>Cytophagales</taxon>
        <taxon>Cyclobacteriaceae</taxon>
        <taxon>Algoriphagus</taxon>
    </lineage>
</organism>
<keyword evidence="2" id="KW-1185">Reference proteome</keyword>
<dbReference type="STRING" id="1073327.SAMN04488108_3410"/>
<dbReference type="AlphaFoldDB" id="A0A1M7ZI78"/>
<proteinExistence type="predicted"/>
<sequence length="388" mass="43563">MKKLLLILLVWSLSQTHSWSQEAISSINLDLIQNKINGGLPLPSEEKFYVQGAIPSTIELVKIDVYPSKKSKKSGYTYFWKAPFGYNELAFRVLIEDPLRANDDYHLEIGFYQKAGVDEVKELRELIHTNLSTYLTTITSVKKGGIHMEDSDEQIINNLSKIVTRGAYYFEMPTAVPFPGFSDLTLKKLEQRKKLKMGKAKYNVSGLGDGDNARGAYARQYLDELEEIIFAEVDQYFSTNLLARVDEKKFQNYPTEKKANSIPINVGYGAISLAQNLPQQEFVYSPYAGVSFPLGNRTFARFMSNMSLSTGIFVSGGMENSLGEKISGPAFDRPVYVGLGYSFFRFIRLNAGGTFITTETAAGDNRSFQPFVGVSAEFRFWLGIGNKK</sequence>
<accession>A0A1M7ZI78</accession>
<name>A0A1M7ZI78_9BACT</name>
<gene>
    <name evidence="1" type="ORF">SAMN04488108_3410</name>
</gene>
<protein>
    <submittedName>
        <fullName evidence="1">Uncharacterized protein</fullName>
    </submittedName>
</protein>
<evidence type="ECO:0000313" key="1">
    <source>
        <dbReference type="EMBL" id="SHO64376.1"/>
    </source>
</evidence>
<reference evidence="2" key="1">
    <citation type="submission" date="2016-12" db="EMBL/GenBank/DDBJ databases">
        <authorList>
            <person name="Varghese N."/>
            <person name="Submissions S."/>
        </authorList>
    </citation>
    <scope>NUCLEOTIDE SEQUENCE [LARGE SCALE GENOMIC DNA]</scope>
    <source>
        <strain evidence="2">DSM 25035</strain>
    </source>
</reference>
<dbReference type="OrthoDB" id="833044at2"/>